<evidence type="ECO:0000259" key="18">
    <source>
        <dbReference type="Pfam" id="PF07715"/>
    </source>
</evidence>
<dbReference type="GO" id="GO:0015344">
    <property type="term" value="F:siderophore uptake transmembrane transporter activity"/>
    <property type="evidence" value="ECO:0007669"/>
    <property type="project" value="TreeGrafter"/>
</dbReference>
<dbReference type="Pfam" id="PF07715">
    <property type="entry name" value="Plug"/>
    <property type="match status" value="1"/>
</dbReference>
<evidence type="ECO:0000256" key="10">
    <source>
        <dbReference type="ARBA" id="ARBA00023077"/>
    </source>
</evidence>
<dbReference type="InterPro" id="IPR000531">
    <property type="entry name" value="Beta-barrel_TonB"/>
</dbReference>
<dbReference type="Proteomes" id="UP000306402">
    <property type="component" value="Unassembled WGS sequence"/>
</dbReference>
<reference evidence="19 20" key="1">
    <citation type="submission" date="2019-05" db="EMBL/GenBank/DDBJ databases">
        <authorList>
            <person name="Qu J.-H."/>
        </authorList>
    </citation>
    <scope>NUCLEOTIDE SEQUENCE [LARGE SCALE GENOMIC DNA]</scope>
    <source>
        <strain evidence="19 20">T17</strain>
    </source>
</reference>
<evidence type="ECO:0000256" key="4">
    <source>
        <dbReference type="ARBA" id="ARBA00022452"/>
    </source>
</evidence>
<evidence type="ECO:0000256" key="8">
    <source>
        <dbReference type="ARBA" id="ARBA00023004"/>
    </source>
</evidence>
<dbReference type="AlphaFoldDB" id="A0A5R9L281"/>
<dbReference type="InterPro" id="IPR008969">
    <property type="entry name" value="CarboxyPept-like_regulatory"/>
</dbReference>
<dbReference type="Gene3D" id="2.60.40.1120">
    <property type="entry name" value="Carboxypeptidase-like, regulatory domain"/>
    <property type="match status" value="1"/>
</dbReference>
<feature type="chain" id="PRO_5024295910" evidence="16">
    <location>
        <begin position="21"/>
        <end position="795"/>
    </location>
</feature>
<keyword evidence="8" id="KW-0408">Iron</keyword>
<evidence type="ECO:0000256" key="2">
    <source>
        <dbReference type="ARBA" id="ARBA00009810"/>
    </source>
</evidence>
<feature type="domain" description="TonB-dependent receptor-like beta-barrel" evidence="17">
    <location>
        <begin position="334"/>
        <end position="761"/>
    </location>
</feature>
<dbReference type="SUPFAM" id="SSF49464">
    <property type="entry name" value="Carboxypeptidase regulatory domain-like"/>
    <property type="match status" value="1"/>
</dbReference>
<evidence type="ECO:0000313" key="20">
    <source>
        <dbReference type="Proteomes" id="UP000306402"/>
    </source>
</evidence>
<dbReference type="InterPro" id="IPR012910">
    <property type="entry name" value="Plug_dom"/>
</dbReference>
<comment type="caution">
    <text evidence="19">The sequence shown here is derived from an EMBL/GenBank/DDBJ whole genome shotgun (WGS) entry which is preliminary data.</text>
</comment>
<evidence type="ECO:0000259" key="17">
    <source>
        <dbReference type="Pfam" id="PF00593"/>
    </source>
</evidence>
<evidence type="ECO:0000256" key="14">
    <source>
        <dbReference type="PROSITE-ProRule" id="PRU01360"/>
    </source>
</evidence>
<dbReference type="InterPro" id="IPR010105">
    <property type="entry name" value="TonB_sidphr_rcpt"/>
</dbReference>
<gene>
    <name evidence="19" type="ORF">FEN17_02345</name>
</gene>
<dbReference type="NCBIfam" id="TIGR01783">
    <property type="entry name" value="TonB-siderophor"/>
    <property type="match status" value="1"/>
</dbReference>
<dbReference type="PANTHER" id="PTHR32552:SF68">
    <property type="entry name" value="FERRICHROME OUTER MEMBRANE TRANSPORTER_PHAGE RECEPTOR"/>
    <property type="match status" value="1"/>
</dbReference>
<accession>A0A5R9L281</accession>
<keyword evidence="3 14" id="KW-0813">Transport</keyword>
<protein>
    <submittedName>
        <fullName evidence="19">TonB-dependent receptor</fullName>
    </submittedName>
</protein>
<dbReference type="InterPro" id="IPR037066">
    <property type="entry name" value="Plug_dom_sf"/>
</dbReference>
<keyword evidence="5" id="KW-0410">Iron transport</keyword>
<evidence type="ECO:0000256" key="12">
    <source>
        <dbReference type="ARBA" id="ARBA00023170"/>
    </source>
</evidence>
<evidence type="ECO:0000256" key="11">
    <source>
        <dbReference type="ARBA" id="ARBA00023136"/>
    </source>
</evidence>
<keyword evidence="10 15" id="KW-0798">TonB box</keyword>
<keyword evidence="20" id="KW-1185">Reference proteome</keyword>
<keyword evidence="12 19" id="KW-0675">Receptor</keyword>
<evidence type="ECO:0000256" key="6">
    <source>
        <dbReference type="ARBA" id="ARBA00022692"/>
    </source>
</evidence>
<dbReference type="GO" id="GO:0015891">
    <property type="term" value="P:siderophore transport"/>
    <property type="evidence" value="ECO:0007669"/>
    <property type="project" value="InterPro"/>
</dbReference>
<keyword evidence="4 14" id="KW-1134">Transmembrane beta strand</keyword>
<feature type="signal peptide" evidence="16">
    <location>
        <begin position="1"/>
        <end position="20"/>
    </location>
</feature>
<dbReference type="EMBL" id="VCEJ01000002">
    <property type="protein sequence ID" value="TLV02487.1"/>
    <property type="molecule type" value="Genomic_DNA"/>
</dbReference>
<dbReference type="PROSITE" id="PS52016">
    <property type="entry name" value="TONB_DEPENDENT_REC_3"/>
    <property type="match status" value="1"/>
</dbReference>
<evidence type="ECO:0000256" key="5">
    <source>
        <dbReference type="ARBA" id="ARBA00022496"/>
    </source>
</evidence>
<keyword evidence="9" id="KW-0406">Ion transport</keyword>
<evidence type="ECO:0000256" key="13">
    <source>
        <dbReference type="ARBA" id="ARBA00023237"/>
    </source>
</evidence>
<dbReference type="InterPro" id="IPR036942">
    <property type="entry name" value="Beta-barrel_TonB_sf"/>
</dbReference>
<dbReference type="SUPFAM" id="SSF56935">
    <property type="entry name" value="Porins"/>
    <property type="match status" value="1"/>
</dbReference>
<keyword evidence="7 16" id="KW-0732">Signal</keyword>
<evidence type="ECO:0000256" key="3">
    <source>
        <dbReference type="ARBA" id="ARBA00022448"/>
    </source>
</evidence>
<dbReference type="PANTHER" id="PTHR32552">
    <property type="entry name" value="FERRICHROME IRON RECEPTOR-RELATED"/>
    <property type="match status" value="1"/>
</dbReference>
<dbReference type="RefSeq" id="WP_138363698.1">
    <property type="nucleotide sequence ID" value="NZ_VCEJ01000002.1"/>
</dbReference>
<name>A0A5R9L281_9BACT</name>
<dbReference type="GO" id="GO:0009279">
    <property type="term" value="C:cell outer membrane"/>
    <property type="evidence" value="ECO:0007669"/>
    <property type="project" value="UniProtKB-SubCell"/>
</dbReference>
<proteinExistence type="inferred from homology"/>
<evidence type="ECO:0000256" key="9">
    <source>
        <dbReference type="ARBA" id="ARBA00023065"/>
    </source>
</evidence>
<dbReference type="Gene3D" id="2.170.130.10">
    <property type="entry name" value="TonB-dependent receptor, plug domain"/>
    <property type="match status" value="1"/>
</dbReference>
<evidence type="ECO:0000256" key="16">
    <source>
        <dbReference type="SAM" id="SignalP"/>
    </source>
</evidence>
<organism evidence="19 20">
    <name type="scientific">Dyadobacter luticola</name>
    <dbReference type="NCBI Taxonomy" id="1979387"/>
    <lineage>
        <taxon>Bacteria</taxon>
        <taxon>Pseudomonadati</taxon>
        <taxon>Bacteroidota</taxon>
        <taxon>Cytophagia</taxon>
        <taxon>Cytophagales</taxon>
        <taxon>Spirosomataceae</taxon>
        <taxon>Dyadobacter</taxon>
    </lineage>
</organism>
<dbReference type="Pfam" id="PF00593">
    <property type="entry name" value="TonB_dep_Rec_b-barrel"/>
    <property type="match status" value="1"/>
</dbReference>
<dbReference type="Gene3D" id="2.40.170.20">
    <property type="entry name" value="TonB-dependent receptor, beta-barrel domain"/>
    <property type="match status" value="1"/>
</dbReference>
<feature type="domain" description="TonB-dependent receptor plug" evidence="18">
    <location>
        <begin position="129"/>
        <end position="230"/>
    </location>
</feature>
<evidence type="ECO:0000313" key="19">
    <source>
        <dbReference type="EMBL" id="TLV02487.1"/>
    </source>
</evidence>
<dbReference type="InterPro" id="IPR039426">
    <property type="entry name" value="TonB-dep_rcpt-like"/>
</dbReference>
<dbReference type="CDD" id="cd01347">
    <property type="entry name" value="ligand_gated_channel"/>
    <property type="match status" value="1"/>
</dbReference>
<dbReference type="GO" id="GO:0038023">
    <property type="term" value="F:signaling receptor activity"/>
    <property type="evidence" value="ECO:0007669"/>
    <property type="project" value="InterPro"/>
</dbReference>
<comment type="subcellular location">
    <subcellularLocation>
        <location evidence="1 14">Cell outer membrane</location>
        <topology evidence="1 14">Multi-pass membrane protein</topology>
    </subcellularLocation>
</comment>
<evidence type="ECO:0000256" key="7">
    <source>
        <dbReference type="ARBA" id="ARBA00022729"/>
    </source>
</evidence>
<keyword evidence="11 14" id="KW-0472">Membrane</keyword>
<sequence length="795" mass="88056">MKVGFMALLLMIYASAGLSAQNVKGTLAGKITDINGLPLPFVSIAIKDWNVITNTDEQGNYLIKAAAGKHLLIATMLGFGTKNLPVDVKAGSTVTLSFNMTENPLAIREVAISGVRTKSATATRTLIDIRDIPQSIAVVGQKTINQQAAFDLTTIVRNISGITFSGNYSGAGSAQFFNARGFDLNDAQNYRWNGMMIWNWGNNYADNIEQVEFLKGPASILFGDVAPGGVLNFVTKKPLADFGGRFQLKTGSWGLARTSLDLTGPLTKSRNLRFRVNASLEKSKSFRDFVGSDRSFIAPALSWAVTPKLSISTESVIRASSATDDAGLVSPDGTITGLRKLSPSLYFGEPSLKYRFKDQSHFLTAKYELNNAWRIALKIFVAKTSNRPFGIWFDQPDEKGDFARRIYGFNQKSKNGTVSADAYGTFYSGAVKHQLLVGADYQATHYRYTNGGELSVLDTNNIYSPKRALEQIEAPAKAPLRPYVSLIERTGFYFQDQLILWDEKLQILLGIRAGLTRQGNHYYQNELAGTAYEGYQDDIINKKILTPRAGLVFKPGPGLSLYTSYSKGYEINSPDVFAKNYKDYATPPATISSQVEAGAKTNLLSEKLGVTVSLFQIDKHHPYGYVYLDPVNPNYDEYNVYYEGHHRSQGVEIDADGLLLPSLSLTAGASFMRTRVVSDPGYPTGNLLPNAPKVAANIWLHYSPVKTWKGLSIGSGLFYKGRFFSGIANDPKLRIPKSYTWDVSLGYKFKSYELQINAMNLTNQVSYLNPWQFNLFDVRPLRQIIVTFNYRFGKK</sequence>
<evidence type="ECO:0000256" key="1">
    <source>
        <dbReference type="ARBA" id="ARBA00004571"/>
    </source>
</evidence>
<keyword evidence="13 14" id="KW-0998">Cell outer membrane</keyword>
<keyword evidence="6 14" id="KW-0812">Transmembrane</keyword>
<comment type="similarity">
    <text evidence="2 14 15">Belongs to the TonB-dependent receptor family.</text>
</comment>
<evidence type="ECO:0000256" key="15">
    <source>
        <dbReference type="RuleBase" id="RU003357"/>
    </source>
</evidence>
<dbReference type="Pfam" id="PF13715">
    <property type="entry name" value="CarbopepD_reg_2"/>
    <property type="match status" value="1"/>
</dbReference>
<dbReference type="OrthoDB" id="9758472at2"/>